<reference evidence="1 2" key="1">
    <citation type="submission" date="2024-05" db="EMBL/GenBank/DDBJ databases">
        <title>De novo assembly of an allotetraploid wild potato.</title>
        <authorList>
            <person name="Hosaka A.J."/>
        </authorList>
    </citation>
    <scope>NUCLEOTIDE SEQUENCE [LARGE SCALE GENOMIC DNA]</scope>
    <source>
        <tissue evidence="1">Young leaves</tissue>
    </source>
</reference>
<comment type="caution">
    <text evidence="1">The sequence shown here is derived from an EMBL/GenBank/DDBJ whole genome shotgun (WGS) entry which is preliminary data.</text>
</comment>
<sequence length="140" mass="15905">QNLNTQNSKTSSIHNPLRRKRKLMEGLIPFLLHAMKKQRPHHNSFRSLSDTSNRSYHLLVGADSIEGSSHRRTRSEFQPPVTTVDFLDLPQPRSFNNRASSLLSPVSNQNASRLQFGSNMAATDNLQGTISVDNLRHRKF</sequence>
<proteinExistence type="predicted"/>
<name>A0ABD2VS16_9SOLN</name>
<dbReference type="EMBL" id="JBJKTR010000001">
    <property type="protein sequence ID" value="KAL3382691.1"/>
    <property type="molecule type" value="Genomic_DNA"/>
</dbReference>
<gene>
    <name evidence="1" type="ORF">AABB24_002279</name>
</gene>
<evidence type="ECO:0000313" key="1">
    <source>
        <dbReference type="EMBL" id="KAL3382691.1"/>
    </source>
</evidence>
<feature type="non-terminal residue" evidence="1">
    <location>
        <position position="1"/>
    </location>
</feature>
<evidence type="ECO:0000313" key="2">
    <source>
        <dbReference type="Proteomes" id="UP001627284"/>
    </source>
</evidence>
<keyword evidence="2" id="KW-1185">Reference proteome</keyword>
<organism evidence="1 2">
    <name type="scientific">Solanum stoloniferum</name>
    <dbReference type="NCBI Taxonomy" id="62892"/>
    <lineage>
        <taxon>Eukaryota</taxon>
        <taxon>Viridiplantae</taxon>
        <taxon>Streptophyta</taxon>
        <taxon>Embryophyta</taxon>
        <taxon>Tracheophyta</taxon>
        <taxon>Spermatophyta</taxon>
        <taxon>Magnoliopsida</taxon>
        <taxon>eudicotyledons</taxon>
        <taxon>Gunneridae</taxon>
        <taxon>Pentapetalae</taxon>
        <taxon>asterids</taxon>
        <taxon>lamiids</taxon>
        <taxon>Solanales</taxon>
        <taxon>Solanaceae</taxon>
        <taxon>Solanoideae</taxon>
        <taxon>Solaneae</taxon>
        <taxon>Solanum</taxon>
    </lineage>
</organism>
<protein>
    <submittedName>
        <fullName evidence="1">Uncharacterized protein</fullName>
    </submittedName>
</protein>
<accession>A0ABD2VS16</accession>
<dbReference type="PANTHER" id="PTHR38370">
    <property type="entry name" value="BETA-1,4-XYLOSIDASE"/>
    <property type="match status" value="1"/>
</dbReference>
<dbReference type="AlphaFoldDB" id="A0ABD2VS16"/>
<dbReference type="PANTHER" id="PTHR38370:SF1">
    <property type="entry name" value="BETA-1,4-XYLOSIDASE"/>
    <property type="match status" value="1"/>
</dbReference>
<dbReference type="Proteomes" id="UP001627284">
    <property type="component" value="Unassembled WGS sequence"/>
</dbReference>